<keyword evidence="1" id="KW-0472">Membrane</keyword>
<organism evidence="2 3">
    <name type="scientific">Candidatus Kaiserbacteria bacterium RIFCSPLOWO2_01_FULL_52_12b</name>
    <dbReference type="NCBI Taxonomy" id="1798509"/>
    <lineage>
        <taxon>Bacteria</taxon>
        <taxon>Candidatus Kaiseribacteriota</taxon>
    </lineage>
</organism>
<sequence length="93" mass="10666">MDPELKRLLDETRALAKDNNRMLHAIRHHQWLSFVSTVIVWIIVLALPLYLYQQYLHPFVEKFSATSGITTSGPFGLPTTADLQKLINSFQAK</sequence>
<keyword evidence="1" id="KW-0812">Transmembrane</keyword>
<name>A0A1F6EY90_9BACT</name>
<evidence type="ECO:0000256" key="1">
    <source>
        <dbReference type="SAM" id="Phobius"/>
    </source>
</evidence>
<accession>A0A1F6EY90</accession>
<reference evidence="2 3" key="1">
    <citation type="journal article" date="2016" name="Nat. Commun.">
        <title>Thousands of microbial genomes shed light on interconnected biogeochemical processes in an aquifer system.</title>
        <authorList>
            <person name="Anantharaman K."/>
            <person name="Brown C.T."/>
            <person name="Hug L.A."/>
            <person name="Sharon I."/>
            <person name="Castelle C.J."/>
            <person name="Probst A.J."/>
            <person name="Thomas B.C."/>
            <person name="Singh A."/>
            <person name="Wilkins M.J."/>
            <person name="Karaoz U."/>
            <person name="Brodie E.L."/>
            <person name="Williams K.H."/>
            <person name="Hubbard S.S."/>
            <person name="Banfield J.F."/>
        </authorList>
    </citation>
    <scope>NUCLEOTIDE SEQUENCE [LARGE SCALE GENOMIC DNA]</scope>
</reference>
<evidence type="ECO:0000313" key="3">
    <source>
        <dbReference type="Proteomes" id="UP000178811"/>
    </source>
</evidence>
<dbReference type="Proteomes" id="UP000178811">
    <property type="component" value="Unassembled WGS sequence"/>
</dbReference>
<comment type="caution">
    <text evidence="2">The sequence shown here is derived from an EMBL/GenBank/DDBJ whole genome shotgun (WGS) entry which is preliminary data.</text>
</comment>
<protein>
    <submittedName>
        <fullName evidence="2">Uncharacterized protein</fullName>
    </submittedName>
</protein>
<dbReference type="AlphaFoldDB" id="A0A1F6EY90"/>
<feature type="transmembrane region" description="Helical" evidence="1">
    <location>
        <begin position="31"/>
        <end position="52"/>
    </location>
</feature>
<keyword evidence="1" id="KW-1133">Transmembrane helix</keyword>
<evidence type="ECO:0000313" key="2">
    <source>
        <dbReference type="EMBL" id="OGG78611.1"/>
    </source>
</evidence>
<gene>
    <name evidence="2" type="ORF">A3A36_01035</name>
</gene>
<dbReference type="EMBL" id="MFLW01000003">
    <property type="protein sequence ID" value="OGG78611.1"/>
    <property type="molecule type" value="Genomic_DNA"/>
</dbReference>
<proteinExistence type="predicted"/>